<dbReference type="RefSeq" id="WP_183718000.1">
    <property type="nucleotide sequence ID" value="NZ_JACHGO010000002.1"/>
</dbReference>
<evidence type="ECO:0000313" key="2">
    <source>
        <dbReference type="EMBL" id="MBB5142610.1"/>
    </source>
</evidence>
<protein>
    <recommendedName>
        <fullName evidence="1">DUF985 domain-containing protein</fullName>
    </recommendedName>
</protein>
<dbReference type="InterPro" id="IPR039935">
    <property type="entry name" value="YML079W-like"/>
</dbReference>
<evidence type="ECO:0000313" key="3">
    <source>
        <dbReference type="Proteomes" id="UP000539075"/>
    </source>
</evidence>
<dbReference type="Proteomes" id="UP000539075">
    <property type="component" value="Unassembled WGS sequence"/>
</dbReference>
<accession>A0A7W8FFB0</accession>
<dbReference type="CDD" id="cd06121">
    <property type="entry name" value="cupin_YML079wp"/>
    <property type="match status" value="1"/>
</dbReference>
<comment type="caution">
    <text evidence="2">The sequence shown here is derived from an EMBL/GenBank/DDBJ whole genome shotgun (WGS) entry which is preliminary data.</text>
</comment>
<dbReference type="Pfam" id="PF06172">
    <property type="entry name" value="Cupin_5"/>
    <property type="match status" value="1"/>
</dbReference>
<proteinExistence type="predicted"/>
<dbReference type="Gene3D" id="2.60.120.10">
    <property type="entry name" value="Jelly Rolls"/>
    <property type="match status" value="1"/>
</dbReference>
<dbReference type="PANTHER" id="PTHR33387">
    <property type="entry name" value="RMLC-LIKE JELLY ROLL FOLD PROTEIN"/>
    <property type="match status" value="1"/>
</dbReference>
<keyword evidence="3" id="KW-1185">Reference proteome</keyword>
<name>A0A7W8FFB0_9BACT</name>
<dbReference type="SUPFAM" id="SSF51182">
    <property type="entry name" value="RmlC-like cupins"/>
    <property type="match status" value="1"/>
</dbReference>
<dbReference type="PANTHER" id="PTHR33387:SF3">
    <property type="entry name" value="DUF985 DOMAIN-CONTAINING PROTEIN"/>
    <property type="match status" value="1"/>
</dbReference>
<dbReference type="EMBL" id="JACHGO010000002">
    <property type="protein sequence ID" value="MBB5142610.1"/>
    <property type="molecule type" value="Genomic_DNA"/>
</dbReference>
<dbReference type="AlphaFoldDB" id="A0A7W8FFB0"/>
<dbReference type="InterPro" id="IPR014710">
    <property type="entry name" value="RmlC-like_jellyroll"/>
</dbReference>
<organism evidence="2 3">
    <name type="scientific">Desulfovibrio intestinalis</name>
    <dbReference type="NCBI Taxonomy" id="58621"/>
    <lineage>
        <taxon>Bacteria</taxon>
        <taxon>Pseudomonadati</taxon>
        <taxon>Thermodesulfobacteriota</taxon>
        <taxon>Desulfovibrionia</taxon>
        <taxon>Desulfovibrionales</taxon>
        <taxon>Desulfovibrionaceae</taxon>
        <taxon>Desulfovibrio</taxon>
    </lineage>
</organism>
<gene>
    <name evidence="2" type="ORF">HNQ38_000689</name>
</gene>
<dbReference type="InterPro" id="IPR009327">
    <property type="entry name" value="Cupin_DUF985"/>
</dbReference>
<feature type="domain" description="DUF985" evidence="1">
    <location>
        <begin position="4"/>
        <end position="144"/>
    </location>
</feature>
<dbReference type="InterPro" id="IPR011051">
    <property type="entry name" value="RmlC_Cupin_sf"/>
</dbReference>
<sequence length="201" mass="22326">MDVQHIIDNLGLAPHPEGGYYRRTYQCERMLTPRDMPCGFDQPRPVSTAILFLLRAGQYSRLHRIRQDELWHFHLGGPLRLVWIDRGGRARETLMGPDILNGHVLQCAVPGGYWFGATPAPGSDFSLVGCTVAPGFDFSDLHLARRRELEKRFPLALDCIREFCPPDTPVDSLASDMCGCSQDGGNNHAQGLAPSRKDGLA</sequence>
<evidence type="ECO:0000259" key="1">
    <source>
        <dbReference type="Pfam" id="PF06172"/>
    </source>
</evidence>
<reference evidence="2 3" key="1">
    <citation type="submission" date="2020-08" db="EMBL/GenBank/DDBJ databases">
        <title>Genomic Encyclopedia of Type Strains, Phase IV (KMG-IV): sequencing the most valuable type-strain genomes for metagenomic binning, comparative biology and taxonomic classification.</title>
        <authorList>
            <person name="Goeker M."/>
        </authorList>
    </citation>
    <scope>NUCLEOTIDE SEQUENCE [LARGE SCALE GENOMIC DNA]</scope>
    <source>
        <strain evidence="2 3">DSM 11275</strain>
    </source>
</reference>